<dbReference type="GO" id="GO:0005829">
    <property type="term" value="C:cytosol"/>
    <property type="evidence" value="ECO:0007669"/>
    <property type="project" value="TreeGrafter"/>
</dbReference>
<dbReference type="InterPro" id="IPR014729">
    <property type="entry name" value="Rossmann-like_a/b/a_fold"/>
</dbReference>
<dbReference type="GO" id="GO:0005524">
    <property type="term" value="F:ATP binding"/>
    <property type="evidence" value="ECO:0007669"/>
    <property type="project" value="UniProtKB-KW"/>
</dbReference>
<dbReference type="PANTHER" id="PTHR45765:SF1">
    <property type="entry name" value="METHIONINE--TRNA LIGASE, CYTOPLASMIC"/>
    <property type="match status" value="1"/>
</dbReference>
<evidence type="ECO:0000259" key="6">
    <source>
        <dbReference type="Pfam" id="PF09334"/>
    </source>
</evidence>
<evidence type="ECO:0000256" key="2">
    <source>
        <dbReference type="ARBA" id="ARBA00022741"/>
    </source>
</evidence>
<feature type="domain" description="Methionyl/Leucyl tRNA synthetase" evidence="6">
    <location>
        <begin position="5"/>
        <end position="70"/>
    </location>
</feature>
<feature type="non-terminal residue" evidence="7">
    <location>
        <position position="70"/>
    </location>
</feature>
<reference evidence="7" key="1">
    <citation type="submission" date="2018-05" db="EMBL/GenBank/DDBJ databases">
        <authorList>
            <person name="Lanie J.A."/>
            <person name="Ng W.-L."/>
            <person name="Kazmierczak K.M."/>
            <person name="Andrzejewski T.M."/>
            <person name="Davidsen T.M."/>
            <person name="Wayne K.J."/>
            <person name="Tettelin H."/>
            <person name="Glass J.I."/>
            <person name="Rusch D."/>
            <person name="Podicherti R."/>
            <person name="Tsui H.-C.T."/>
            <person name="Winkler M.E."/>
        </authorList>
    </citation>
    <scope>NUCLEOTIDE SEQUENCE</scope>
</reference>
<keyword evidence="1" id="KW-0436">Ligase</keyword>
<sequence>MPENILVCAAWPYANGSIHLGHVAGCYLPADIFARYHRLKGNNVLMVSGSDAHGTPVTITAEANGPTPEE</sequence>
<dbReference type="Pfam" id="PF09334">
    <property type="entry name" value="tRNA-synt_1g"/>
    <property type="match status" value="1"/>
</dbReference>
<evidence type="ECO:0000313" key="7">
    <source>
        <dbReference type="EMBL" id="SVA90487.1"/>
    </source>
</evidence>
<dbReference type="InterPro" id="IPR023458">
    <property type="entry name" value="Met-tRNA_ligase_1"/>
</dbReference>
<evidence type="ECO:0000256" key="4">
    <source>
        <dbReference type="ARBA" id="ARBA00022917"/>
    </source>
</evidence>
<dbReference type="GO" id="GO:0006431">
    <property type="term" value="P:methionyl-tRNA aminoacylation"/>
    <property type="evidence" value="ECO:0007669"/>
    <property type="project" value="TreeGrafter"/>
</dbReference>
<keyword evidence="2" id="KW-0547">Nucleotide-binding</keyword>
<dbReference type="AlphaFoldDB" id="A0A381ZP16"/>
<evidence type="ECO:0000256" key="3">
    <source>
        <dbReference type="ARBA" id="ARBA00022840"/>
    </source>
</evidence>
<gene>
    <name evidence="7" type="ORF">METZ01_LOCUS143341</name>
</gene>
<accession>A0A381ZP16</accession>
<evidence type="ECO:0000256" key="1">
    <source>
        <dbReference type="ARBA" id="ARBA00022598"/>
    </source>
</evidence>
<keyword evidence="3" id="KW-0067">ATP-binding</keyword>
<name>A0A381ZP16_9ZZZZ</name>
<dbReference type="PROSITE" id="PS00178">
    <property type="entry name" value="AA_TRNA_LIGASE_I"/>
    <property type="match status" value="1"/>
</dbReference>
<dbReference type="InterPro" id="IPR001412">
    <property type="entry name" value="aa-tRNA-synth_I_CS"/>
</dbReference>
<proteinExistence type="predicted"/>
<dbReference type="PANTHER" id="PTHR45765">
    <property type="entry name" value="METHIONINE--TRNA LIGASE"/>
    <property type="match status" value="1"/>
</dbReference>
<dbReference type="InterPro" id="IPR015413">
    <property type="entry name" value="Methionyl/Leucyl_tRNA_Synth"/>
</dbReference>
<evidence type="ECO:0000256" key="5">
    <source>
        <dbReference type="ARBA" id="ARBA00023146"/>
    </source>
</evidence>
<dbReference type="GO" id="GO:0004825">
    <property type="term" value="F:methionine-tRNA ligase activity"/>
    <property type="evidence" value="ECO:0007669"/>
    <property type="project" value="InterPro"/>
</dbReference>
<organism evidence="7">
    <name type="scientific">marine metagenome</name>
    <dbReference type="NCBI Taxonomy" id="408172"/>
    <lineage>
        <taxon>unclassified sequences</taxon>
        <taxon>metagenomes</taxon>
        <taxon>ecological metagenomes</taxon>
    </lineage>
</organism>
<dbReference type="EMBL" id="UINC01021920">
    <property type="protein sequence ID" value="SVA90487.1"/>
    <property type="molecule type" value="Genomic_DNA"/>
</dbReference>
<protein>
    <recommendedName>
        <fullName evidence="6">Methionyl/Leucyl tRNA synthetase domain-containing protein</fullName>
    </recommendedName>
</protein>
<keyword evidence="4" id="KW-0648">Protein biosynthesis</keyword>
<keyword evidence="5" id="KW-0030">Aminoacyl-tRNA synthetase</keyword>
<dbReference type="SUPFAM" id="SSF52374">
    <property type="entry name" value="Nucleotidylyl transferase"/>
    <property type="match status" value="1"/>
</dbReference>
<dbReference type="Gene3D" id="3.40.50.620">
    <property type="entry name" value="HUPs"/>
    <property type="match status" value="1"/>
</dbReference>